<feature type="domain" description="FIST" evidence="1">
    <location>
        <begin position="53"/>
        <end position="248"/>
    </location>
</feature>
<protein>
    <recommendedName>
        <fullName evidence="5">FIST domain-containing protein</fullName>
    </recommendedName>
</protein>
<dbReference type="SMART" id="SM01204">
    <property type="entry name" value="FIST_C"/>
    <property type="match status" value="1"/>
</dbReference>
<dbReference type="eggNOG" id="COG3287">
    <property type="taxonomic scope" value="Bacteria"/>
</dbReference>
<dbReference type="Proteomes" id="UP000004198">
    <property type="component" value="Unassembled WGS sequence"/>
</dbReference>
<dbReference type="Pfam" id="PF08495">
    <property type="entry name" value="FIST"/>
    <property type="match status" value="1"/>
</dbReference>
<comment type="caution">
    <text evidence="3">The sequence shown here is derived from an EMBL/GenBank/DDBJ whole genome shotgun (WGS) entry which is preliminary data.</text>
</comment>
<dbReference type="EMBL" id="ACVI01000002">
    <property type="protein sequence ID" value="EET89314.1"/>
    <property type="molecule type" value="Genomic_DNA"/>
</dbReference>
<evidence type="ECO:0000313" key="4">
    <source>
        <dbReference type="Proteomes" id="UP000004198"/>
    </source>
</evidence>
<organism evidence="3 4">
    <name type="scientific">Clostridium carboxidivorans P7</name>
    <dbReference type="NCBI Taxonomy" id="536227"/>
    <lineage>
        <taxon>Bacteria</taxon>
        <taxon>Bacillati</taxon>
        <taxon>Bacillota</taxon>
        <taxon>Clostridia</taxon>
        <taxon>Eubacteriales</taxon>
        <taxon>Clostridiaceae</taxon>
        <taxon>Clostridium</taxon>
    </lineage>
</organism>
<name>C6PMY1_9CLOT</name>
<evidence type="ECO:0000313" key="3">
    <source>
        <dbReference type="EMBL" id="EET89314.1"/>
    </source>
</evidence>
<reference evidence="3 4" key="1">
    <citation type="submission" date="2009-06" db="EMBL/GenBank/DDBJ databases">
        <title>The draft genome of Clostridium carboxidivorans P7.</title>
        <authorList>
            <consortium name="US DOE Joint Genome Institute (JGI-PGF)"/>
            <person name="Lucas S."/>
            <person name="Copeland A."/>
            <person name="Lapidus A."/>
            <person name="Glavina del Rio T."/>
            <person name="Tice H."/>
            <person name="Bruce D."/>
            <person name="Goodwin L."/>
            <person name="Pitluck S."/>
            <person name="Larimer F."/>
            <person name="Land M.L."/>
            <person name="Hauser L."/>
            <person name="Hemme C.L."/>
        </authorList>
    </citation>
    <scope>NUCLEOTIDE SEQUENCE [LARGE SCALE GENOMIC DNA]</scope>
    <source>
        <strain evidence="3 4">P7</strain>
    </source>
</reference>
<dbReference type="AlphaFoldDB" id="C6PMY1"/>
<dbReference type="PANTHER" id="PTHR40252">
    <property type="entry name" value="BLR0328 PROTEIN"/>
    <property type="match status" value="1"/>
</dbReference>
<proteinExistence type="predicted"/>
<dbReference type="InterPro" id="IPR013702">
    <property type="entry name" value="FIST_domain_N"/>
</dbReference>
<dbReference type="InterPro" id="IPR019494">
    <property type="entry name" value="FIST_C"/>
</dbReference>
<sequence>MMFTLCRKKCKVIILNVLFREGGNKRMVKTKVGRGMSDDLEIALDEATKDFVNPKLIIYYTSKSRFEQFSKLLYNKFPNSVVIGSSAYKEIYKYGLTNGALLAMSFEEGIECFAGVIEDIDKYPVKYIQKVQDCISKLGDASNTICLEFCVGTTNSEEKVLSTINSLLHVYDIPLLGGTSADDGEFQTTYVGLNGKAYNNNCVFVLVKNLNGKIKIYQENIFRKTQHSFIATKVNAKQRIVYELDEKPCAEVLAKSLNVSVNNLPELFSTHPLGRIVGDNLYISANKNLVDNKAVSYYSRIYKNSKVVLLEPDDYRQVLKSTISKIKNDFNHISCAIVVNCVARTMFFEQEGFAEEFAKELGQLGTYIGFACHGEQMNDYHFNQTMLIGVFE</sequence>
<evidence type="ECO:0000259" key="2">
    <source>
        <dbReference type="SMART" id="SM01204"/>
    </source>
</evidence>
<gene>
    <name evidence="3" type="ORF">CcarbDRAFT_0148</name>
</gene>
<accession>C6PMY1</accession>
<feature type="domain" description="FIST C-domain" evidence="2">
    <location>
        <begin position="249"/>
        <end position="379"/>
    </location>
</feature>
<keyword evidence="4" id="KW-1185">Reference proteome</keyword>
<dbReference type="Pfam" id="PF10442">
    <property type="entry name" value="FIST_C"/>
    <property type="match status" value="1"/>
</dbReference>
<dbReference type="STRING" id="536227.Ccar_08665"/>
<dbReference type="PANTHER" id="PTHR40252:SF2">
    <property type="entry name" value="BLR0328 PROTEIN"/>
    <property type="match status" value="1"/>
</dbReference>
<evidence type="ECO:0000259" key="1">
    <source>
        <dbReference type="SMART" id="SM00897"/>
    </source>
</evidence>
<dbReference type="OrthoDB" id="9770293at2"/>
<evidence type="ECO:0008006" key="5">
    <source>
        <dbReference type="Google" id="ProtNLM"/>
    </source>
</evidence>
<dbReference type="SMART" id="SM00897">
    <property type="entry name" value="FIST"/>
    <property type="match status" value="1"/>
</dbReference>